<evidence type="ECO:0000256" key="8">
    <source>
        <dbReference type="ARBA" id="ARBA00023128"/>
    </source>
</evidence>
<keyword evidence="7" id="KW-0333">Golgi apparatus</keyword>
<dbReference type="PANTHER" id="PTHR21425">
    <property type="entry name" value="NICE-3"/>
    <property type="match status" value="1"/>
</dbReference>
<keyword evidence="5 10" id="KW-0812">Transmembrane</keyword>
<dbReference type="GO" id="GO:0005794">
    <property type="term" value="C:Golgi apparatus"/>
    <property type="evidence" value="ECO:0007669"/>
    <property type="project" value="UniProtKB-SubCell"/>
</dbReference>
<evidence type="ECO:0000256" key="3">
    <source>
        <dbReference type="ARBA" id="ARBA00004173"/>
    </source>
</evidence>
<name>A0A9P0A461_BEMTA</name>
<dbReference type="Proteomes" id="UP001152759">
    <property type="component" value="Chromosome 10"/>
</dbReference>
<proteinExistence type="predicted"/>
<evidence type="ECO:0000256" key="2">
    <source>
        <dbReference type="ARBA" id="ARBA00004167"/>
    </source>
</evidence>
<keyword evidence="8" id="KW-0496">Mitochondrion</keyword>
<keyword evidence="12" id="KW-1185">Reference proteome</keyword>
<keyword evidence="9 10" id="KW-0472">Membrane</keyword>
<dbReference type="AlphaFoldDB" id="A0A9P0A461"/>
<comment type="subcellular location">
    <subcellularLocation>
        <location evidence="4">Golgi apparatus</location>
    </subcellularLocation>
    <subcellularLocation>
        <location evidence="2">Membrane</location>
        <topology evidence="2">Single-pass membrane protein</topology>
    </subcellularLocation>
    <subcellularLocation>
        <location evidence="3">Mitochondrion</location>
    </subcellularLocation>
</comment>
<dbReference type="EMBL" id="OU963871">
    <property type="protein sequence ID" value="CAH0383665.1"/>
    <property type="molecule type" value="Genomic_DNA"/>
</dbReference>
<accession>A0A9P0A461</accession>
<evidence type="ECO:0000256" key="10">
    <source>
        <dbReference type="SAM" id="Phobius"/>
    </source>
</evidence>
<evidence type="ECO:0000256" key="6">
    <source>
        <dbReference type="ARBA" id="ARBA00022989"/>
    </source>
</evidence>
<dbReference type="GO" id="GO:0005739">
    <property type="term" value="C:mitochondrion"/>
    <property type="evidence" value="ECO:0007669"/>
    <property type="project" value="UniProtKB-SubCell"/>
</dbReference>
<evidence type="ECO:0000256" key="7">
    <source>
        <dbReference type="ARBA" id="ARBA00023034"/>
    </source>
</evidence>
<dbReference type="PANTHER" id="PTHR21425:SF2">
    <property type="entry name" value="PROTEIN C1ORF43"/>
    <property type="match status" value="1"/>
</dbReference>
<evidence type="ECO:0000256" key="5">
    <source>
        <dbReference type="ARBA" id="ARBA00022692"/>
    </source>
</evidence>
<evidence type="ECO:0000256" key="1">
    <source>
        <dbReference type="ARBA" id="ARBA00002620"/>
    </source>
</evidence>
<feature type="transmembrane region" description="Helical" evidence="10">
    <location>
        <begin position="15"/>
        <end position="34"/>
    </location>
</feature>
<dbReference type="GO" id="GO:0016020">
    <property type="term" value="C:membrane"/>
    <property type="evidence" value="ECO:0007669"/>
    <property type="project" value="UniProtKB-SubCell"/>
</dbReference>
<gene>
    <name evidence="11" type="ORF">BEMITA_LOCUS3100</name>
</gene>
<evidence type="ECO:0000313" key="11">
    <source>
        <dbReference type="EMBL" id="CAH0383665.1"/>
    </source>
</evidence>
<dbReference type="Pfam" id="PF07406">
    <property type="entry name" value="NICE-3"/>
    <property type="match status" value="1"/>
</dbReference>
<dbReference type="KEGG" id="btab:109033225"/>
<keyword evidence="6 10" id="KW-1133">Transmembrane helix</keyword>
<sequence>MASPSPKKPELEGKEVVICIGGGVLTIILLFIFAKRQIMRFALRSRRGPHVPIGHDSTKSFKREIERRIEVIPKILYEPKMIPDDDSCYILPPDSHLKPFYCRLKAVDDIKLLEAAITKHDPSLVRHPAENLRAYLLNTLAAPLNGAGQRIVHQFCDLYEHARYDPAEFADEEYQAYSRLLLKLIDAAKLLKYNGSNRKVSPSRTLMKKTNPEKMRNILEAKFKETKVCDDVNAADKPSLDNPETHV</sequence>
<protein>
    <submittedName>
        <fullName evidence="11">Uncharacterized protein</fullName>
    </submittedName>
</protein>
<evidence type="ECO:0000313" key="12">
    <source>
        <dbReference type="Proteomes" id="UP001152759"/>
    </source>
</evidence>
<dbReference type="OrthoDB" id="5960253at2759"/>
<evidence type="ECO:0000256" key="4">
    <source>
        <dbReference type="ARBA" id="ARBA00004555"/>
    </source>
</evidence>
<comment type="function">
    <text evidence="1">General regulator of phagocytosis. Required to uptake Gram negative bacterium by macrophages.</text>
</comment>
<reference evidence="11" key="1">
    <citation type="submission" date="2021-12" db="EMBL/GenBank/DDBJ databases">
        <authorList>
            <person name="King R."/>
        </authorList>
    </citation>
    <scope>NUCLEOTIDE SEQUENCE</scope>
</reference>
<organism evidence="11 12">
    <name type="scientific">Bemisia tabaci</name>
    <name type="common">Sweetpotato whitefly</name>
    <name type="synonym">Aleurodes tabaci</name>
    <dbReference type="NCBI Taxonomy" id="7038"/>
    <lineage>
        <taxon>Eukaryota</taxon>
        <taxon>Metazoa</taxon>
        <taxon>Ecdysozoa</taxon>
        <taxon>Arthropoda</taxon>
        <taxon>Hexapoda</taxon>
        <taxon>Insecta</taxon>
        <taxon>Pterygota</taxon>
        <taxon>Neoptera</taxon>
        <taxon>Paraneoptera</taxon>
        <taxon>Hemiptera</taxon>
        <taxon>Sternorrhyncha</taxon>
        <taxon>Aleyrodoidea</taxon>
        <taxon>Aleyrodidae</taxon>
        <taxon>Aleyrodinae</taxon>
        <taxon>Bemisia</taxon>
    </lineage>
</organism>
<dbReference type="InterPro" id="IPR010876">
    <property type="entry name" value="C1orf43"/>
</dbReference>
<evidence type="ECO:0000256" key="9">
    <source>
        <dbReference type="ARBA" id="ARBA00023136"/>
    </source>
</evidence>